<evidence type="ECO:0000313" key="1">
    <source>
        <dbReference type="EMBL" id="QHT89996.1"/>
    </source>
</evidence>
<organism evidence="1">
    <name type="scientific">viral metagenome</name>
    <dbReference type="NCBI Taxonomy" id="1070528"/>
    <lineage>
        <taxon>unclassified sequences</taxon>
        <taxon>metagenomes</taxon>
        <taxon>organismal metagenomes</taxon>
    </lineage>
</organism>
<reference evidence="1" key="1">
    <citation type="journal article" date="2020" name="Nature">
        <title>Giant virus diversity and host interactions through global metagenomics.</title>
        <authorList>
            <person name="Schulz F."/>
            <person name="Roux S."/>
            <person name="Paez-Espino D."/>
            <person name="Jungbluth S."/>
            <person name="Walsh D.A."/>
            <person name="Denef V.J."/>
            <person name="McMahon K.D."/>
            <person name="Konstantinidis K.T."/>
            <person name="Eloe-Fadrosh E.A."/>
            <person name="Kyrpides N.C."/>
            <person name="Woyke T."/>
        </authorList>
    </citation>
    <scope>NUCLEOTIDE SEQUENCE</scope>
    <source>
        <strain evidence="1">GVMAG-M-3300023184-62</strain>
    </source>
</reference>
<sequence>MIQELLTTIKAEYATHKVQPIWIQDTIIPSDINAVREETAIGSSEPPFLKQTAEIRRDLWNKWLQKEATIQAYTCKEGRVIILSTAAIHPPCSWIRIMRLLSPMQKAQVIWFASDEERIAPQEGDPIEALHINGGYAQKCNPRSIVIYRKEEATRVLIHELLHASCSDPDGSVSHIEGDTEGWAEVILVALNAKGSQKAFASLWKEHSYYAMKQAVSAEQFHNVKSKEDYSYRYLIGRLATFKRLGLSVPKIEALSRQIKSLRLTDKKLELNATD</sequence>
<accession>A0A6C0IC80</accession>
<dbReference type="AlphaFoldDB" id="A0A6C0IC80"/>
<evidence type="ECO:0008006" key="2">
    <source>
        <dbReference type="Google" id="ProtNLM"/>
    </source>
</evidence>
<name>A0A6C0IC80_9ZZZZ</name>
<dbReference type="EMBL" id="MN740152">
    <property type="protein sequence ID" value="QHT89996.1"/>
    <property type="molecule type" value="Genomic_DNA"/>
</dbReference>
<protein>
    <recommendedName>
        <fullName evidence="2">Peptidase</fullName>
    </recommendedName>
</protein>
<proteinExistence type="predicted"/>